<keyword evidence="3" id="KW-0479">Metal-binding</keyword>
<dbReference type="OrthoDB" id="93019at2759"/>
<dbReference type="InterPro" id="IPR003819">
    <property type="entry name" value="TauD/TfdA-like"/>
</dbReference>
<reference evidence="8" key="1">
    <citation type="journal article" date="2019" name="Environ. Microbiol.">
        <title>Fungal ecological strategies reflected in gene transcription - a case study of two litter decomposers.</title>
        <authorList>
            <person name="Barbi F."/>
            <person name="Kohler A."/>
            <person name="Barry K."/>
            <person name="Baskaran P."/>
            <person name="Daum C."/>
            <person name="Fauchery L."/>
            <person name="Ihrmark K."/>
            <person name="Kuo A."/>
            <person name="LaButti K."/>
            <person name="Lipzen A."/>
            <person name="Morin E."/>
            <person name="Grigoriev I.V."/>
            <person name="Henrissat B."/>
            <person name="Lindahl B."/>
            <person name="Martin F."/>
        </authorList>
    </citation>
    <scope>NUCLEOTIDE SEQUENCE</scope>
    <source>
        <strain evidence="8">JB14</strain>
    </source>
</reference>
<organism evidence="8 9">
    <name type="scientific">Gymnopus androsaceus JB14</name>
    <dbReference type="NCBI Taxonomy" id="1447944"/>
    <lineage>
        <taxon>Eukaryota</taxon>
        <taxon>Fungi</taxon>
        <taxon>Dikarya</taxon>
        <taxon>Basidiomycota</taxon>
        <taxon>Agaricomycotina</taxon>
        <taxon>Agaricomycetes</taxon>
        <taxon>Agaricomycetidae</taxon>
        <taxon>Agaricales</taxon>
        <taxon>Marasmiineae</taxon>
        <taxon>Omphalotaceae</taxon>
        <taxon>Gymnopus</taxon>
    </lineage>
</organism>
<dbReference type="EMBL" id="ML769396">
    <property type="protein sequence ID" value="KAE9407331.1"/>
    <property type="molecule type" value="Genomic_DNA"/>
</dbReference>
<dbReference type="Pfam" id="PF02668">
    <property type="entry name" value="TauD"/>
    <property type="match status" value="1"/>
</dbReference>
<comment type="similarity">
    <text evidence="2">Belongs to the TfdA dioxygenase family.</text>
</comment>
<evidence type="ECO:0000259" key="7">
    <source>
        <dbReference type="Pfam" id="PF02668"/>
    </source>
</evidence>
<evidence type="ECO:0000256" key="5">
    <source>
        <dbReference type="ARBA" id="ARBA00023002"/>
    </source>
</evidence>
<evidence type="ECO:0000256" key="6">
    <source>
        <dbReference type="ARBA" id="ARBA00023004"/>
    </source>
</evidence>
<feature type="domain" description="TauD/TfdA-like" evidence="7">
    <location>
        <begin position="8"/>
        <end position="284"/>
    </location>
</feature>
<dbReference type="Proteomes" id="UP000799118">
    <property type="component" value="Unassembled WGS sequence"/>
</dbReference>
<dbReference type="InterPro" id="IPR042098">
    <property type="entry name" value="TauD-like_sf"/>
</dbReference>
<keyword evidence="5" id="KW-0560">Oxidoreductase</keyword>
<dbReference type="AlphaFoldDB" id="A0A6A4I9R2"/>
<proteinExistence type="inferred from homology"/>
<evidence type="ECO:0000256" key="4">
    <source>
        <dbReference type="ARBA" id="ARBA00022964"/>
    </source>
</evidence>
<keyword evidence="9" id="KW-1185">Reference proteome</keyword>
<dbReference type="GO" id="GO:0046872">
    <property type="term" value="F:metal ion binding"/>
    <property type="evidence" value="ECO:0007669"/>
    <property type="project" value="UniProtKB-KW"/>
</dbReference>
<gene>
    <name evidence="8" type="ORF">BT96DRAFT_1042022</name>
</gene>
<evidence type="ECO:0000313" key="9">
    <source>
        <dbReference type="Proteomes" id="UP000799118"/>
    </source>
</evidence>
<dbReference type="PANTHER" id="PTHR43779">
    <property type="entry name" value="DIOXYGENASE RV0097-RELATED"/>
    <property type="match status" value="1"/>
</dbReference>
<keyword evidence="4" id="KW-0223">Dioxygenase</keyword>
<evidence type="ECO:0000313" key="8">
    <source>
        <dbReference type="EMBL" id="KAE9407331.1"/>
    </source>
</evidence>
<name>A0A6A4I9R2_9AGAR</name>
<keyword evidence="6" id="KW-0408">Iron</keyword>
<dbReference type="GO" id="GO:0051213">
    <property type="term" value="F:dioxygenase activity"/>
    <property type="evidence" value="ECO:0007669"/>
    <property type="project" value="UniProtKB-KW"/>
</dbReference>
<sequence>MPMQCPLHQALLFRDVSLTPEKQYVLTKLSLQQPLLRHATPNLKTSAAETTKHNPQKKSILHPDLKTIPRVETAYIIRFYRWHIDAALYDLSPPPTTLHAIRVPQGPKQIVRYDDGTGDELSLPLGTTAFVSDQTMFQLLPSELKSLAVRTKVKYAPHPYSEGLEMAFDELPPWSGEKIKVYPVLWKNPVTKALSFQVHPKLIINPLPAGIAREGALHPDGAHITDLKEVRELLYKMQRPAIAPSLVYPHDWHEKDLVLFHNRGILHSVVGAFTPDQVRMFHQCNLAASDNPIGSSDEDIIKWA</sequence>
<comment type="cofactor">
    <cofactor evidence="1">
        <name>Fe(2+)</name>
        <dbReference type="ChEBI" id="CHEBI:29033"/>
    </cofactor>
</comment>
<dbReference type="InterPro" id="IPR051178">
    <property type="entry name" value="TfdA_dioxygenase"/>
</dbReference>
<evidence type="ECO:0000256" key="2">
    <source>
        <dbReference type="ARBA" id="ARBA00005896"/>
    </source>
</evidence>
<accession>A0A6A4I9R2</accession>
<dbReference type="SUPFAM" id="SSF51197">
    <property type="entry name" value="Clavaminate synthase-like"/>
    <property type="match status" value="1"/>
</dbReference>
<evidence type="ECO:0000256" key="3">
    <source>
        <dbReference type="ARBA" id="ARBA00022723"/>
    </source>
</evidence>
<protein>
    <submittedName>
        <fullName evidence="8">Clavaminate synthase-like protein</fullName>
    </submittedName>
</protein>
<dbReference type="PANTHER" id="PTHR43779:SF2">
    <property type="entry name" value="ALPHA-KETOGLUTARATE-DEPENDENT XANTHINE DIOXYGENASE XAN1"/>
    <property type="match status" value="1"/>
</dbReference>
<evidence type="ECO:0000256" key="1">
    <source>
        <dbReference type="ARBA" id="ARBA00001954"/>
    </source>
</evidence>
<dbReference type="Gene3D" id="3.60.130.10">
    <property type="entry name" value="Clavaminate synthase-like"/>
    <property type="match status" value="1"/>
</dbReference>